<organism evidence="3 4">
    <name type="scientific">Streptomyces capoamus</name>
    <dbReference type="NCBI Taxonomy" id="68183"/>
    <lineage>
        <taxon>Bacteria</taxon>
        <taxon>Bacillati</taxon>
        <taxon>Actinomycetota</taxon>
        <taxon>Actinomycetes</taxon>
        <taxon>Kitasatosporales</taxon>
        <taxon>Streptomycetaceae</taxon>
        <taxon>Streptomyces</taxon>
    </lineage>
</organism>
<feature type="chain" id="PRO_5038777145" description="Secreted protein" evidence="2">
    <location>
        <begin position="32"/>
        <end position="131"/>
    </location>
</feature>
<dbReference type="Proteomes" id="UP000619355">
    <property type="component" value="Unassembled WGS sequence"/>
</dbReference>
<reference evidence="4" key="1">
    <citation type="journal article" date="2019" name="Int. J. Syst. Evol. Microbiol.">
        <title>The Global Catalogue of Microorganisms (GCM) 10K type strain sequencing project: providing services to taxonomists for standard genome sequencing and annotation.</title>
        <authorList>
            <consortium name="The Broad Institute Genomics Platform"/>
            <consortium name="The Broad Institute Genome Sequencing Center for Infectious Disease"/>
            <person name="Wu L."/>
            <person name="Ma J."/>
        </authorList>
    </citation>
    <scope>NUCLEOTIDE SEQUENCE [LARGE SCALE GENOMIC DNA]</scope>
    <source>
        <strain evidence="4">JCM 4253</strain>
    </source>
</reference>
<feature type="region of interest" description="Disordered" evidence="1">
    <location>
        <begin position="50"/>
        <end position="74"/>
    </location>
</feature>
<name>A0A919EXX8_9ACTN</name>
<sequence>MFRGTTVRSLLTLLGAALLAFQLFTPTGTFAPAHTFGQALAKAETGITSSAHPAREGADRVRAPGCPGEPLGSAHVRDRQRCPASCCCQARGLISGRAAAAGPSAPSGAPHRPAPRSSRAHAPAALQVFRC</sequence>
<evidence type="ECO:0000313" key="4">
    <source>
        <dbReference type="Proteomes" id="UP000619355"/>
    </source>
</evidence>
<protein>
    <recommendedName>
        <fullName evidence="5">Secreted protein</fullName>
    </recommendedName>
</protein>
<evidence type="ECO:0000256" key="1">
    <source>
        <dbReference type="SAM" id="MobiDB-lite"/>
    </source>
</evidence>
<comment type="caution">
    <text evidence="3">The sequence shown here is derived from an EMBL/GenBank/DDBJ whole genome shotgun (WGS) entry which is preliminary data.</text>
</comment>
<evidence type="ECO:0000256" key="2">
    <source>
        <dbReference type="SAM" id="SignalP"/>
    </source>
</evidence>
<accession>A0A919EXX8</accession>
<dbReference type="EMBL" id="BNBF01000014">
    <property type="protein sequence ID" value="GHG58319.1"/>
    <property type="molecule type" value="Genomic_DNA"/>
</dbReference>
<feature type="region of interest" description="Disordered" evidence="1">
    <location>
        <begin position="99"/>
        <end position="122"/>
    </location>
</feature>
<dbReference type="AlphaFoldDB" id="A0A919EXX8"/>
<keyword evidence="2" id="KW-0732">Signal</keyword>
<gene>
    <name evidence="3" type="ORF">GCM10018980_45480</name>
</gene>
<feature type="compositionally biased region" description="Basic and acidic residues" evidence="1">
    <location>
        <begin position="53"/>
        <end position="62"/>
    </location>
</feature>
<dbReference type="RefSeq" id="WP_189984087.1">
    <property type="nucleotide sequence ID" value="NZ_BNBF01000014.1"/>
</dbReference>
<proteinExistence type="predicted"/>
<evidence type="ECO:0000313" key="3">
    <source>
        <dbReference type="EMBL" id="GHG58319.1"/>
    </source>
</evidence>
<feature type="signal peptide" evidence="2">
    <location>
        <begin position="1"/>
        <end position="31"/>
    </location>
</feature>
<keyword evidence="4" id="KW-1185">Reference proteome</keyword>
<evidence type="ECO:0008006" key="5">
    <source>
        <dbReference type="Google" id="ProtNLM"/>
    </source>
</evidence>